<feature type="active site" description="S-selanylcysteine intermediate" evidence="2">
    <location>
        <position position="101"/>
    </location>
</feature>
<dbReference type="PROSITE" id="PS50206">
    <property type="entry name" value="RHODANESE_3"/>
    <property type="match status" value="1"/>
</dbReference>
<dbReference type="GO" id="GO:0002098">
    <property type="term" value="P:tRNA wobble uridine modification"/>
    <property type="evidence" value="ECO:0007669"/>
    <property type="project" value="UniProtKB-UniRule"/>
</dbReference>
<dbReference type="RefSeq" id="WP_034165110.1">
    <property type="nucleotide sequence ID" value="NZ_CP006664.1"/>
</dbReference>
<feature type="domain" description="Rhodanese" evidence="3">
    <location>
        <begin position="18"/>
        <end position="141"/>
    </location>
</feature>
<dbReference type="EC" id="2.9.1.3" evidence="2"/>
<comment type="function">
    <text evidence="2">Involved in the post-transcriptional modification of the uridine at the wobble position (U34) of tRNA(Lys), tRNA(Glu) and tRNA(Gln). Catalyzes the conversion of 2-thiouridine (S2U-RNA) to 2-selenouridine (Se2U-RNA). Acts in a two-step process involving geranylation of 2-thiouridine (S2U) to S-geranyl-2-thiouridine (geS2U) and subsequent selenation of the latter derivative to 2-selenouridine (Se2U) in the tRNA chain.</text>
</comment>
<proteinExistence type="inferred from homology"/>
<dbReference type="InterPro" id="IPR027417">
    <property type="entry name" value="P-loop_NTPase"/>
</dbReference>
<dbReference type="SMART" id="SM00450">
    <property type="entry name" value="RHOD"/>
    <property type="match status" value="1"/>
</dbReference>
<dbReference type="NCBIfam" id="TIGR03167">
    <property type="entry name" value="tRNA_sel_U_synt"/>
    <property type="match status" value="1"/>
</dbReference>
<dbReference type="GO" id="GO:0043828">
    <property type="term" value="F:tRNA 2-selenouridine synthase activity"/>
    <property type="evidence" value="ECO:0007669"/>
    <property type="project" value="UniProtKB-EC"/>
</dbReference>
<dbReference type="EMBL" id="CP006664">
    <property type="protein sequence ID" value="AIJ09917.1"/>
    <property type="molecule type" value="Genomic_DNA"/>
</dbReference>
<dbReference type="NCBIfam" id="NF008751">
    <property type="entry name" value="PRK11784.1-3"/>
    <property type="match status" value="1"/>
</dbReference>
<dbReference type="Gene3D" id="3.40.250.10">
    <property type="entry name" value="Rhodanese-like domain"/>
    <property type="match status" value="1"/>
</dbReference>
<comment type="catalytic activity">
    <reaction evidence="2">
        <text>5-methylaminomethyl-2-thiouridine(34) in tRNA + (2E)-geranyl diphosphate = 5-methylaminomethyl-S-(2E)-geranyl-thiouridine(34) in tRNA + diphosphate</text>
        <dbReference type="Rhea" id="RHEA:14085"/>
        <dbReference type="Rhea" id="RHEA-COMP:10195"/>
        <dbReference type="Rhea" id="RHEA-COMP:14654"/>
        <dbReference type="ChEBI" id="CHEBI:33019"/>
        <dbReference type="ChEBI" id="CHEBI:58057"/>
        <dbReference type="ChEBI" id="CHEBI:74455"/>
        <dbReference type="ChEBI" id="CHEBI:140632"/>
    </reaction>
</comment>
<dbReference type="HAMAP" id="MF_01622">
    <property type="entry name" value="tRNA_sel_U_synth"/>
    <property type="match status" value="1"/>
</dbReference>
<evidence type="ECO:0000256" key="2">
    <source>
        <dbReference type="HAMAP-Rule" id="MF_01622"/>
    </source>
</evidence>
<keyword evidence="1 2" id="KW-0711">Selenium</keyword>
<dbReference type="NCBIfam" id="NF008749">
    <property type="entry name" value="PRK11784.1-1"/>
    <property type="match status" value="1"/>
</dbReference>
<evidence type="ECO:0000313" key="4">
    <source>
        <dbReference type="EMBL" id="AIJ09917.1"/>
    </source>
</evidence>
<dbReference type="InterPro" id="IPR001763">
    <property type="entry name" value="Rhodanese-like_dom"/>
</dbReference>
<organism evidence="4 5">
    <name type="scientific">Edwardsiella anguillarum ET080813</name>
    <dbReference type="NCBI Taxonomy" id="667120"/>
    <lineage>
        <taxon>Bacteria</taxon>
        <taxon>Pseudomonadati</taxon>
        <taxon>Pseudomonadota</taxon>
        <taxon>Gammaproteobacteria</taxon>
        <taxon>Enterobacterales</taxon>
        <taxon>Hafniaceae</taxon>
        <taxon>Edwardsiella</taxon>
    </lineage>
</organism>
<dbReference type="PANTHER" id="PTHR30401:SF0">
    <property type="entry name" value="TRNA 2-SELENOURIDINE SYNTHASE"/>
    <property type="match status" value="1"/>
</dbReference>
<sequence length="370" mass="41796">MTGKAVTRPDGTDYLAILANDIPLIDVRAPVEFQTGAFPSACNLPLMLDSEREAVGICYKQQGQDAAIALGNRLVYGEVRAARIAAWREQCQRHPEGYLYCFRGGLRSHIVQQWLRESGLDYPLIDGGYKALRHAILQFTEQASALPMVLIGGNTGCGKTRMLRELHAGIDLEGAAHHRGSSFGRTVVAQGTQIDFENQLGIALLKKHRAGIRRWILEDEGRVIGSNHVPLCFYNQMLQAAVAVVDEPFEARLARLQEEYIDLMRVEYERAYGREAGWQAYAEYLHHGLFAIRRRLGLERYAELDAHLVRALQQQQAGRGSEGHLAWLVPLLHDYYDPMYGYQLEKKAARIVFRGDYRAVREYLLSLSQI</sequence>
<dbReference type="Pfam" id="PF26341">
    <property type="entry name" value="AAA_SelU"/>
    <property type="match status" value="1"/>
</dbReference>
<comment type="catalytic activity">
    <reaction evidence="2">
        <text>5-methylaminomethyl-2-(Se-phospho)selenouridine(34) in tRNA + H2O = 5-methylaminomethyl-2-selenouridine(34) in tRNA + phosphate</text>
        <dbReference type="Rhea" id="RHEA:60176"/>
        <dbReference type="Rhea" id="RHEA-COMP:10196"/>
        <dbReference type="Rhea" id="RHEA-COMP:15523"/>
        <dbReference type="ChEBI" id="CHEBI:15377"/>
        <dbReference type="ChEBI" id="CHEBI:43474"/>
        <dbReference type="ChEBI" id="CHEBI:82743"/>
        <dbReference type="ChEBI" id="CHEBI:143702"/>
    </reaction>
</comment>
<dbReference type="AlphaFoldDB" id="A0A076LTB1"/>
<evidence type="ECO:0000313" key="5">
    <source>
        <dbReference type="Proteomes" id="UP000028681"/>
    </source>
</evidence>
<comment type="subunit">
    <text evidence="2">Monomer.</text>
</comment>
<comment type="catalytic activity">
    <reaction evidence="2">
        <text>5-methylaminomethyl-S-(2E)-geranyl-thiouridine(34) in tRNA + selenophosphate + H(+) = 5-methylaminomethyl-2-(Se-phospho)selenouridine(34) in tRNA + (2E)-thiogeraniol</text>
        <dbReference type="Rhea" id="RHEA:60172"/>
        <dbReference type="Rhea" id="RHEA-COMP:14654"/>
        <dbReference type="Rhea" id="RHEA-COMP:15523"/>
        <dbReference type="ChEBI" id="CHEBI:15378"/>
        <dbReference type="ChEBI" id="CHEBI:16144"/>
        <dbReference type="ChEBI" id="CHEBI:140632"/>
        <dbReference type="ChEBI" id="CHEBI:143702"/>
        <dbReference type="ChEBI" id="CHEBI:143703"/>
    </reaction>
</comment>
<dbReference type="InterPro" id="IPR017582">
    <property type="entry name" value="SelU"/>
</dbReference>
<dbReference type="KEGG" id="ete:ETEE_3496"/>
<evidence type="ECO:0000256" key="1">
    <source>
        <dbReference type="ARBA" id="ARBA00023266"/>
    </source>
</evidence>
<comment type="catalytic activity">
    <reaction evidence="2">
        <text>5-methylaminomethyl-2-thiouridine(34) in tRNA + selenophosphate + (2E)-geranyl diphosphate + H2O + H(+) = 5-methylaminomethyl-2-selenouridine(34) in tRNA + (2E)-thiogeraniol + phosphate + diphosphate</text>
        <dbReference type="Rhea" id="RHEA:42716"/>
        <dbReference type="Rhea" id="RHEA-COMP:10195"/>
        <dbReference type="Rhea" id="RHEA-COMP:10196"/>
        <dbReference type="ChEBI" id="CHEBI:15377"/>
        <dbReference type="ChEBI" id="CHEBI:15378"/>
        <dbReference type="ChEBI" id="CHEBI:16144"/>
        <dbReference type="ChEBI" id="CHEBI:33019"/>
        <dbReference type="ChEBI" id="CHEBI:43474"/>
        <dbReference type="ChEBI" id="CHEBI:58057"/>
        <dbReference type="ChEBI" id="CHEBI:74455"/>
        <dbReference type="ChEBI" id="CHEBI:82743"/>
        <dbReference type="ChEBI" id="CHEBI:143703"/>
        <dbReference type="EC" id="2.9.1.3"/>
    </reaction>
</comment>
<dbReference type="HOGENOM" id="CLU_043456_1_0_6"/>
<evidence type="ECO:0000259" key="3">
    <source>
        <dbReference type="PROSITE" id="PS50206"/>
    </source>
</evidence>
<dbReference type="SUPFAM" id="SSF52821">
    <property type="entry name" value="Rhodanese/Cell cycle control phosphatase"/>
    <property type="match status" value="1"/>
</dbReference>
<comment type="similarity">
    <text evidence="2">Belongs to the SelU family.</text>
</comment>
<dbReference type="GO" id="GO:0016765">
    <property type="term" value="F:transferase activity, transferring alkyl or aryl (other than methyl) groups"/>
    <property type="evidence" value="ECO:0007669"/>
    <property type="project" value="UniProtKB-UniRule"/>
</dbReference>
<protein>
    <recommendedName>
        <fullName evidence="2">tRNA 2-selenouridine synthase</fullName>
        <ecNumber evidence="2">2.9.1.3</ecNumber>
    </recommendedName>
</protein>
<reference evidence="4 5" key="1">
    <citation type="journal article" date="2012" name="PLoS ONE">
        <title>Edwardsiella comparative phylogenomics reveal the new intra/inter-species taxonomic relationships, virulence evolution and niche adaptation mechanisms.</title>
        <authorList>
            <person name="Yang M."/>
            <person name="Lv Y."/>
            <person name="Xiao J."/>
            <person name="Wu H."/>
            <person name="Zheng H."/>
            <person name="Liu Q."/>
            <person name="Zhang Y."/>
            <person name="Wang Q."/>
        </authorList>
    </citation>
    <scope>NUCLEOTIDE SEQUENCE [LARGE SCALE GENOMIC DNA]</scope>
    <source>
        <strain evidence="5">080813</strain>
    </source>
</reference>
<name>A0A076LTB1_9GAMM</name>
<dbReference type="InterPro" id="IPR036873">
    <property type="entry name" value="Rhodanese-like_dom_sf"/>
</dbReference>
<dbReference type="InterPro" id="IPR058840">
    <property type="entry name" value="AAA_SelU"/>
</dbReference>
<dbReference type="Proteomes" id="UP000028681">
    <property type="component" value="Chromosome"/>
</dbReference>
<gene>
    <name evidence="2" type="primary">selU</name>
    <name evidence="4" type="ORF">ETEE_3496</name>
</gene>
<accession>A0A076LTB1</accession>
<dbReference type="SUPFAM" id="SSF52540">
    <property type="entry name" value="P-loop containing nucleoside triphosphate hydrolases"/>
    <property type="match status" value="1"/>
</dbReference>
<dbReference type="PANTHER" id="PTHR30401">
    <property type="entry name" value="TRNA 2-SELENOURIDINE SYNTHASE"/>
    <property type="match status" value="1"/>
</dbReference>
<dbReference type="GeneID" id="33940929"/>
<keyword evidence="2" id="KW-0808">Transferase</keyword>